<dbReference type="eggNOG" id="ENOG5030H27">
    <property type="taxonomic scope" value="Bacteria"/>
</dbReference>
<accession>D0GJ78</accession>
<keyword evidence="2" id="KW-1185">Reference proteome</keyword>
<dbReference type="EMBL" id="ADAD01000035">
    <property type="protein sequence ID" value="EEY35848.1"/>
    <property type="molecule type" value="Genomic_DNA"/>
</dbReference>
<dbReference type="AlphaFoldDB" id="D0GJ78"/>
<reference evidence="1 2" key="1">
    <citation type="submission" date="2009-10" db="EMBL/GenBank/DDBJ databases">
        <authorList>
            <person name="Harkins D.M."/>
            <person name="Madupu R."/>
            <person name="Durkin A.S."/>
            <person name="Torralba M."/>
            <person name="Methe B."/>
            <person name="Sutton G.G."/>
            <person name="Strausberg R.L."/>
            <person name="Nelson K.E."/>
        </authorList>
    </citation>
    <scope>NUCLEOTIDE SEQUENCE [LARGE SCALE GENOMIC DNA]</scope>
    <source>
        <strain evidence="1 2">F0264</strain>
    </source>
</reference>
<dbReference type="RefSeq" id="WP_006806568.1">
    <property type="nucleotide sequence ID" value="NZ_ADAD01000035.1"/>
</dbReference>
<sequence>MLPDFYGVIEVKHYQKGRLRLQTQVLKENFELKKEFLENINRIEGIVSADVNSVIGSILILFDENKIESSFLYLVILKILHLEEEAFKSKPTKIKIFLKNVFEVLDLSVYNKSKGLLDIKTIVAGLLAYYGIESLRGVKSVPSGISLLWWAYILVTEGKNENV</sequence>
<gene>
    <name evidence="1" type="ORF">HMPREF0554_0971</name>
</gene>
<proteinExistence type="predicted"/>
<dbReference type="Proteomes" id="UP000004226">
    <property type="component" value="Unassembled WGS sequence"/>
</dbReference>
<evidence type="ECO:0000313" key="1">
    <source>
        <dbReference type="EMBL" id="EEY35848.1"/>
    </source>
</evidence>
<comment type="caution">
    <text evidence="1">The sequence shown here is derived from an EMBL/GenBank/DDBJ whole genome shotgun (WGS) entry which is preliminary data.</text>
</comment>
<name>D0GJ78_9FUSO</name>
<protein>
    <submittedName>
        <fullName evidence="1">Uncharacterized protein</fullName>
    </submittedName>
</protein>
<evidence type="ECO:0000313" key="2">
    <source>
        <dbReference type="Proteomes" id="UP000004226"/>
    </source>
</evidence>
<organism evidence="1 2">
    <name type="scientific">Pseudoleptotrichia goodfellowii F0264</name>
    <dbReference type="NCBI Taxonomy" id="596323"/>
    <lineage>
        <taxon>Bacteria</taxon>
        <taxon>Fusobacteriati</taxon>
        <taxon>Fusobacteriota</taxon>
        <taxon>Fusobacteriia</taxon>
        <taxon>Fusobacteriales</taxon>
        <taxon>Leptotrichiaceae</taxon>
        <taxon>Pseudoleptotrichia</taxon>
    </lineage>
</organism>
<dbReference type="Pfam" id="PF19991">
    <property type="entry name" value="HMA_2"/>
    <property type="match status" value="1"/>
</dbReference>